<sequence>MGQKYAAFDAQGNITAFYDSIDSPVPQGVTVIDISDEQWRDLINAQSAGKRLVVDGTGKPVALDPPPPTRTEVASAKRAERDTALSATDWIVARHRDEKLLGNGTTLTEDQFSMLLRYRQALREVSDVSGWPNTTLPVVPPFVIRDMDMVRSER</sequence>
<evidence type="ECO:0000313" key="4">
    <source>
        <dbReference type="Proteomes" id="UP000065504"/>
    </source>
</evidence>
<dbReference type="RefSeq" id="WP_059643528.1">
    <property type="nucleotide sequence ID" value="NZ_LOVD01000049.1"/>
</dbReference>
<dbReference type="Proteomes" id="UP000065504">
    <property type="component" value="Unassembled WGS sequence"/>
</dbReference>
<evidence type="ECO:0000313" key="3">
    <source>
        <dbReference type="EMBL" id="KWK69551.1"/>
    </source>
</evidence>
<protein>
    <submittedName>
        <fullName evidence="3">Phage tail protein</fullName>
    </submittedName>
</protein>
<name>A0A106W628_9BURK</name>
<evidence type="ECO:0000259" key="2">
    <source>
        <dbReference type="Pfam" id="PF16778"/>
    </source>
</evidence>
<dbReference type="Pfam" id="PF16778">
    <property type="entry name" value="Phage_tail_APC"/>
    <property type="match status" value="1"/>
</dbReference>
<dbReference type="Gene3D" id="6.10.140.1310">
    <property type="match status" value="1"/>
</dbReference>
<organism evidence="3 4">
    <name type="scientific">Burkholderia ubonensis</name>
    <dbReference type="NCBI Taxonomy" id="101571"/>
    <lineage>
        <taxon>Bacteria</taxon>
        <taxon>Pseudomonadati</taxon>
        <taxon>Pseudomonadota</taxon>
        <taxon>Betaproteobacteria</taxon>
        <taxon>Burkholderiales</taxon>
        <taxon>Burkholderiaceae</taxon>
        <taxon>Burkholderia</taxon>
        <taxon>Burkholderia cepacia complex</taxon>
    </lineage>
</organism>
<reference evidence="3 4" key="1">
    <citation type="submission" date="2015-11" db="EMBL/GenBank/DDBJ databases">
        <title>Expanding the genomic diversity of Burkholderia species for the development of highly accurate diagnostics.</title>
        <authorList>
            <person name="Sahl J."/>
            <person name="Keim P."/>
            <person name="Wagner D."/>
        </authorList>
    </citation>
    <scope>NUCLEOTIDE SEQUENCE [LARGE SCALE GENOMIC DNA]</scope>
    <source>
        <strain evidence="3 4">MSMB782WGS</strain>
    </source>
</reference>
<gene>
    <name evidence="3" type="ORF">WM16_23245</name>
</gene>
<accession>A0A106W628</accession>
<evidence type="ECO:0000256" key="1">
    <source>
        <dbReference type="SAM" id="MobiDB-lite"/>
    </source>
</evidence>
<feature type="region of interest" description="Disordered" evidence="1">
    <location>
        <begin position="56"/>
        <end position="80"/>
    </location>
</feature>
<dbReference type="InterPro" id="IPR031893">
    <property type="entry name" value="Phage_tail_APC"/>
</dbReference>
<dbReference type="EMBL" id="LPLU01000110">
    <property type="protein sequence ID" value="KWK69551.1"/>
    <property type="molecule type" value="Genomic_DNA"/>
</dbReference>
<feature type="domain" description="Phage tail assembly chaperone-like" evidence="2">
    <location>
        <begin position="75"/>
        <end position="140"/>
    </location>
</feature>
<proteinExistence type="predicted"/>
<dbReference type="AlphaFoldDB" id="A0A106W628"/>
<comment type="caution">
    <text evidence="3">The sequence shown here is derived from an EMBL/GenBank/DDBJ whole genome shotgun (WGS) entry which is preliminary data.</text>
</comment>